<accession>A0A318MZA7</accession>
<sequence length="338" mass="37327">MGSNRKETSRPVEAEYKTNSIPYRIIGLYPLAEPDPTQQIELIQAAFNEHLCNGLEIPYLSNSYRANQDRLWSSLPTGTKHVFTMITATMECIANNPQFGLASIDKEGRDAALTMMERACQTVKAINTVGNHKILAVEIQSAPSNSVQIQESISAFKHSLEEITSWDWSGAIVCIEHCDAAVRWHLPSKGFLPLNMELAALSAVCGTRVTTPAAMSINWARSAIELRNPNLVENQIRQCSINNVLRGMMFSGVADEPTKFGPAWSDSHCPPNLHRSVDLDEPRSLLTEQRIAAAKRAVGPNLLYEGVKISARPLNAPIGKRIALLRRTIELLDNANSE</sequence>
<gene>
    <name evidence="1" type="ORF">DKK74_01840</name>
</gene>
<proteinExistence type="predicted"/>
<evidence type="ECO:0000313" key="2">
    <source>
        <dbReference type="Proteomes" id="UP000248128"/>
    </source>
</evidence>
<dbReference type="InterPro" id="IPR032344">
    <property type="entry name" value="DUF4862"/>
</dbReference>
<evidence type="ECO:0008006" key="3">
    <source>
        <dbReference type="Google" id="ProtNLM"/>
    </source>
</evidence>
<dbReference type="AlphaFoldDB" id="A0A318MZA7"/>
<dbReference type="Pfam" id="PF16154">
    <property type="entry name" value="DUF4862"/>
    <property type="match status" value="1"/>
</dbReference>
<organism evidence="1 2">
    <name type="scientific">Bifidobacterium asteroides</name>
    <dbReference type="NCBI Taxonomy" id="1684"/>
    <lineage>
        <taxon>Bacteria</taxon>
        <taxon>Bacillati</taxon>
        <taxon>Actinomycetota</taxon>
        <taxon>Actinomycetes</taxon>
        <taxon>Bifidobacteriales</taxon>
        <taxon>Bifidobacteriaceae</taxon>
        <taxon>Bifidobacterium</taxon>
    </lineage>
</organism>
<dbReference type="EMBL" id="QGLK01000001">
    <property type="protein sequence ID" value="PXY89618.1"/>
    <property type="molecule type" value="Genomic_DNA"/>
</dbReference>
<reference evidence="1 2" key="1">
    <citation type="submission" date="2018-05" db="EMBL/GenBank/DDBJ databases">
        <title>Reference genomes for bee gut microbiota database.</title>
        <authorList>
            <person name="Ellegaard K.M."/>
        </authorList>
    </citation>
    <scope>NUCLEOTIDE SEQUENCE [LARGE SCALE GENOMIC DNA]</scope>
    <source>
        <strain evidence="1 2">ESL0199</strain>
    </source>
</reference>
<protein>
    <recommendedName>
        <fullName evidence="3">DUF4862 family protein</fullName>
    </recommendedName>
</protein>
<dbReference type="RefSeq" id="WP_110412500.1">
    <property type="nucleotide sequence ID" value="NZ_QGLK01000001.1"/>
</dbReference>
<comment type="caution">
    <text evidence="1">The sequence shown here is derived from an EMBL/GenBank/DDBJ whole genome shotgun (WGS) entry which is preliminary data.</text>
</comment>
<dbReference type="OrthoDB" id="7307665at2"/>
<evidence type="ECO:0000313" key="1">
    <source>
        <dbReference type="EMBL" id="PXY89618.1"/>
    </source>
</evidence>
<dbReference type="Proteomes" id="UP000248128">
    <property type="component" value="Unassembled WGS sequence"/>
</dbReference>
<name>A0A318MZA7_9BIFI</name>